<dbReference type="PhylomeDB" id="A0A0G4F2D9"/>
<accession>A0A0G4F2D9</accession>
<evidence type="ECO:0000313" key="3">
    <source>
        <dbReference type="Proteomes" id="UP000041254"/>
    </source>
</evidence>
<protein>
    <submittedName>
        <fullName evidence="2">Uncharacterized protein</fullName>
    </submittedName>
</protein>
<evidence type="ECO:0000313" key="2">
    <source>
        <dbReference type="EMBL" id="CEM05797.1"/>
    </source>
</evidence>
<name>A0A0G4F2D9_VITBC</name>
<dbReference type="AlphaFoldDB" id="A0A0G4F2D9"/>
<proteinExistence type="predicted"/>
<feature type="region of interest" description="Disordered" evidence="1">
    <location>
        <begin position="416"/>
        <end position="437"/>
    </location>
</feature>
<dbReference type="VEuPathDB" id="CryptoDB:Vbra_14331"/>
<feature type="region of interest" description="Disordered" evidence="1">
    <location>
        <begin position="42"/>
        <end position="68"/>
    </location>
</feature>
<dbReference type="InParanoid" id="A0A0G4F2D9"/>
<dbReference type="Proteomes" id="UP000041254">
    <property type="component" value="Unassembled WGS sequence"/>
</dbReference>
<sequence length="437" mass="48626">MQLIEDAREALIPAIHTSLYISIQGLESPNDSLANATSTLQRVGETDDKEMGANASRRSNDEHWPSIRGQQPDFIHREERDRLHKLKDLGVLRSTALFLSQVDFETDVLRRRLARGLHETTLADGTPLDAVVTFDDAQLEDQLLLQATYLVEDQSWDEVADALRLAHQVTHCELPVIVTQQDLEKHRSKQAYLAQPRVVALWKMLGRHVDFGGERGRFELFDHGNGDLRAVKDEPECRLNLTPLPPAHHYHPHASPHNTPVRHHIVGYNEDGWDTDDGPVIIEASFSSLLVSTILLPNYADMDLTEKDIDRDARGGVLVGLLDQSVHQPVEGTTAVTAWTIHDTPLKFKLLLLTPFDHPFIALIDIRIDDSKDRRVSVKVLTTEPPAAGVSADAPFKQRFPRTTAMARPVLGPIAPIVFDGEDPNEDGNNTHGGGTG</sequence>
<evidence type="ECO:0000256" key="1">
    <source>
        <dbReference type="SAM" id="MobiDB-lite"/>
    </source>
</evidence>
<gene>
    <name evidence="2" type="ORF">Vbra_14331</name>
</gene>
<keyword evidence="3" id="KW-1185">Reference proteome</keyword>
<organism evidence="2 3">
    <name type="scientific">Vitrella brassicaformis (strain CCMP3155)</name>
    <dbReference type="NCBI Taxonomy" id="1169540"/>
    <lineage>
        <taxon>Eukaryota</taxon>
        <taxon>Sar</taxon>
        <taxon>Alveolata</taxon>
        <taxon>Colpodellida</taxon>
        <taxon>Vitrellaceae</taxon>
        <taxon>Vitrella</taxon>
    </lineage>
</organism>
<reference evidence="2 3" key="1">
    <citation type="submission" date="2014-11" db="EMBL/GenBank/DDBJ databases">
        <authorList>
            <person name="Zhu J."/>
            <person name="Qi W."/>
            <person name="Song R."/>
        </authorList>
    </citation>
    <scope>NUCLEOTIDE SEQUENCE [LARGE SCALE GENOMIC DNA]</scope>
</reference>
<dbReference type="EMBL" id="CDMY01000364">
    <property type="protein sequence ID" value="CEM05797.1"/>
    <property type="molecule type" value="Genomic_DNA"/>
</dbReference>